<dbReference type="VEuPathDB" id="VectorBase:ISCW018142"/>
<dbReference type="HOGENOM" id="CLU_2925160_0_0_1"/>
<accession>B7PE59</accession>
<dbReference type="AlphaFoldDB" id="B7PE59"/>
<dbReference type="Proteomes" id="UP000001555">
    <property type="component" value="Unassembled WGS sequence"/>
</dbReference>
<proteinExistence type="predicted"/>
<dbReference type="EMBL" id="DS693739">
    <property type="protein sequence ID" value="EEC04881.1"/>
    <property type="molecule type" value="Genomic_DNA"/>
</dbReference>
<keyword evidence="3" id="KW-1185">Reference proteome</keyword>
<reference evidence="1 3" key="1">
    <citation type="submission" date="2008-03" db="EMBL/GenBank/DDBJ databases">
        <title>Annotation of Ixodes scapularis.</title>
        <authorList>
            <consortium name="Ixodes scapularis Genome Project Consortium"/>
            <person name="Caler E."/>
            <person name="Hannick L.I."/>
            <person name="Bidwell S."/>
            <person name="Joardar V."/>
            <person name="Thiagarajan M."/>
            <person name="Amedeo P."/>
            <person name="Galinsky K.J."/>
            <person name="Schobel S."/>
            <person name="Inman J."/>
            <person name="Hostetler J."/>
            <person name="Miller J."/>
            <person name="Hammond M."/>
            <person name="Megy K."/>
            <person name="Lawson D."/>
            <person name="Kodira C."/>
            <person name="Sutton G."/>
            <person name="Meyer J."/>
            <person name="Hill C.A."/>
            <person name="Birren B."/>
            <person name="Nene V."/>
            <person name="Collins F."/>
            <person name="Alarcon-Chaidez F."/>
            <person name="Wikel S."/>
            <person name="Strausberg R."/>
        </authorList>
    </citation>
    <scope>NUCLEOTIDE SEQUENCE [LARGE SCALE GENOMIC DNA]</scope>
    <source>
        <strain evidence="3">Wikel</strain>
        <strain evidence="1">Wikel colony</strain>
    </source>
</reference>
<sequence>MFLRSQLRSTFPEFLYARRVSRGSETGDVYRGGHVPLSAGCWSRSSEKRDFQPEYHLDTSW</sequence>
<protein>
    <submittedName>
        <fullName evidence="1 2">Uncharacterized protein</fullName>
    </submittedName>
</protein>
<dbReference type="VEuPathDB" id="VectorBase:ISCI018142"/>
<organism>
    <name type="scientific">Ixodes scapularis</name>
    <name type="common">Black-legged tick</name>
    <name type="synonym">Deer tick</name>
    <dbReference type="NCBI Taxonomy" id="6945"/>
    <lineage>
        <taxon>Eukaryota</taxon>
        <taxon>Metazoa</taxon>
        <taxon>Ecdysozoa</taxon>
        <taxon>Arthropoda</taxon>
        <taxon>Chelicerata</taxon>
        <taxon>Arachnida</taxon>
        <taxon>Acari</taxon>
        <taxon>Parasitiformes</taxon>
        <taxon>Ixodida</taxon>
        <taxon>Ixodoidea</taxon>
        <taxon>Ixodidae</taxon>
        <taxon>Ixodinae</taxon>
        <taxon>Ixodes</taxon>
    </lineage>
</organism>
<dbReference type="InParanoid" id="B7PE59"/>
<dbReference type="EMBL" id="ABJB010391441">
    <property type="status" value="NOT_ANNOTATED_CDS"/>
    <property type="molecule type" value="Genomic_DNA"/>
</dbReference>
<dbReference type="PaxDb" id="6945-B7PE59"/>
<gene>
    <name evidence="1" type="ORF">IscW_ISCW018142</name>
</gene>
<evidence type="ECO:0000313" key="1">
    <source>
        <dbReference type="EMBL" id="EEC04881.1"/>
    </source>
</evidence>
<dbReference type="EnsemblMetazoa" id="ISCW018142-RA">
    <property type="protein sequence ID" value="ISCW018142-PA"/>
    <property type="gene ID" value="ISCW018142"/>
</dbReference>
<name>B7PE59_IXOSC</name>
<evidence type="ECO:0000313" key="3">
    <source>
        <dbReference type="Proteomes" id="UP000001555"/>
    </source>
</evidence>
<evidence type="ECO:0000313" key="2">
    <source>
        <dbReference type="EnsemblMetazoa" id="ISCW018142-PA"/>
    </source>
</evidence>
<reference evidence="2" key="2">
    <citation type="submission" date="2020-05" db="UniProtKB">
        <authorList>
            <consortium name="EnsemblMetazoa"/>
        </authorList>
    </citation>
    <scope>IDENTIFICATION</scope>
    <source>
        <strain evidence="2">wikel</strain>
    </source>
</reference>